<comment type="catalytic activity">
    <reaction evidence="7">
        <text>dUMP + (6R)-5,10-methylene-5,6,7,8-tetrahydrofolate + NADPH + H(+) = dTMP + (6S)-5,6,7,8-tetrahydrofolate + NADP(+)</text>
        <dbReference type="Rhea" id="RHEA:29043"/>
        <dbReference type="ChEBI" id="CHEBI:15378"/>
        <dbReference type="ChEBI" id="CHEBI:15636"/>
        <dbReference type="ChEBI" id="CHEBI:57453"/>
        <dbReference type="ChEBI" id="CHEBI:57783"/>
        <dbReference type="ChEBI" id="CHEBI:58349"/>
        <dbReference type="ChEBI" id="CHEBI:63528"/>
        <dbReference type="ChEBI" id="CHEBI:246422"/>
        <dbReference type="EC" id="2.1.1.148"/>
    </reaction>
</comment>
<organism evidence="8 9">
    <name type="scientific">Mycobacterium marinum</name>
    <dbReference type="NCBI Taxonomy" id="1781"/>
    <lineage>
        <taxon>Bacteria</taxon>
        <taxon>Bacillati</taxon>
        <taxon>Actinomycetota</taxon>
        <taxon>Actinomycetes</taxon>
        <taxon>Mycobacteriales</taxon>
        <taxon>Mycobacteriaceae</taxon>
        <taxon>Mycobacterium</taxon>
        <taxon>Mycobacterium ulcerans group</taxon>
    </lineage>
</organism>
<comment type="caution">
    <text evidence="8">The sequence shown here is derived from an EMBL/GenBank/DDBJ whole genome shotgun (WGS) entry which is preliminary data.</text>
</comment>
<comment type="cofactor">
    <cofactor evidence="7">
        <name>FAD</name>
        <dbReference type="ChEBI" id="CHEBI:57692"/>
    </cofactor>
    <text evidence="7">Binds 4 FAD per tetramer. Each FAD binding site is formed by three monomers.</text>
</comment>
<comment type="similarity">
    <text evidence="7">Belongs to the thymidylate synthase ThyX family.</text>
</comment>
<dbReference type="Pfam" id="PF02511">
    <property type="entry name" value="Thy1"/>
    <property type="match status" value="1"/>
</dbReference>
<evidence type="ECO:0000313" key="9">
    <source>
        <dbReference type="Proteomes" id="UP000257451"/>
    </source>
</evidence>
<dbReference type="HAMAP" id="MF_01408">
    <property type="entry name" value="ThyX"/>
    <property type="match status" value="1"/>
</dbReference>
<feature type="binding site" evidence="7">
    <location>
        <position position="182"/>
    </location>
    <ligand>
        <name>FAD</name>
        <dbReference type="ChEBI" id="CHEBI:57692"/>
        <note>ligand shared between neighboring subunits</note>
    </ligand>
</feature>
<dbReference type="CDD" id="cd20175">
    <property type="entry name" value="ThyX"/>
    <property type="match status" value="1"/>
</dbReference>
<dbReference type="NCBIfam" id="TIGR02170">
    <property type="entry name" value="thyX"/>
    <property type="match status" value="1"/>
</dbReference>
<evidence type="ECO:0000256" key="5">
    <source>
        <dbReference type="ARBA" id="ARBA00022827"/>
    </source>
</evidence>
<sequence>MTVRLTSEMSVELVKTDFSDEWPCFSAWTSTRGDEATPEARAGLIYRLIKDRHGTPFEHMDITFRVTAPIFVWREHHRHRMASYNEESGRYKKLAPVFYLPDGLRPLQQVPGSKSMDYQVAPGTDGQYALLQAAFRATCENSYRQYEAMLDAGILREVARMVLPVNIMSTCIVKMNARALMNFLSLRVDSPDSWFPSKPMREINVIAAEYEGHFAAHAPVTYSAFVSNGRVAP</sequence>
<dbReference type="Gene3D" id="3.30.1360.170">
    <property type="match status" value="1"/>
</dbReference>
<accession>A0A3E2MW57</accession>
<dbReference type="InterPro" id="IPR036098">
    <property type="entry name" value="Thymidylate_synthase_ThyX_sf"/>
</dbReference>
<dbReference type="GO" id="GO:0032259">
    <property type="term" value="P:methylation"/>
    <property type="evidence" value="ECO:0007669"/>
    <property type="project" value="UniProtKB-KW"/>
</dbReference>
<feature type="binding site" evidence="7">
    <location>
        <begin position="75"/>
        <end position="78"/>
    </location>
    <ligand>
        <name>dUMP</name>
        <dbReference type="ChEBI" id="CHEBI:246422"/>
        <note>ligand shared between dimeric partners</note>
    </ligand>
</feature>
<evidence type="ECO:0000256" key="1">
    <source>
        <dbReference type="ARBA" id="ARBA00022603"/>
    </source>
</evidence>
<feature type="binding site" evidence="7">
    <location>
        <position position="55"/>
    </location>
    <ligand>
        <name>FAD</name>
        <dbReference type="ChEBI" id="CHEBI:57692"/>
        <note>ligand shared between neighboring subunits</note>
    </ligand>
</feature>
<dbReference type="GO" id="GO:0050660">
    <property type="term" value="F:flavin adenine dinucleotide binding"/>
    <property type="evidence" value="ECO:0007669"/>
    <property type="project" value="UniProtKB-UniRule"/>
</dbReference>
<dbReference type="PANTHER" id="PTHR34934">
    <property type="entry name" value="FLAVIN-DEPENDENT THYMIDYLATE SYNTHASE"/>
    <property type="match status" value="1"/>
</dbReference>
<dbReference type="GO" id="GO:0004799">
    <property type="term" value="F:thymidylate synthase activity"/>
    <property type="evidence" value="ECO:0007669"/>
    <property type="project" value="TreeGrafter"/>
</dbReference>
<dbReference type="GO" id="GO:0006235">
    <property type="term" value="P:dTTP biosynthetic process"/>
    <property type="evidence" value="ECO:0007669"/>
    <property type="project" value="UniProtKB-UniRule"/>
</dbReference>
<feature type="active site" description="Involved in ionization of N3 of dUMP, leading to its activation" evidence="7">
    <location>
        <position position="187"/>
    </location>
</feature>
<keyword evidence="2 7" id="KW-0285">Flavoprotein</keyword>
<dbReference type="PROSITE" id="PS51331">
    <property type="entry name" value="THYX"/>
    <property type="match status" value="1"/>
</dbReference>
<dbReference type="PANTHER" id="PTHR34934:SF1">
    <property type="entry name" value="FLAVIN-DEPENDENT THYMIDYLATE SYNTHASE"/>
    <property type="match status" value="1"/>
</dbReference>
<evidence type="ECO:0000256" key="3">
    <source>
        <dbReference type="ARBA" id="ARBA00022679"/>
    </source>
</evidence>
<evidence type="ECO:0000313" key="8">
    <source>
        <dbReference type="EMBL" id="RFZ41369.1"/>
    </source>
</evidence>
<feature type="binding site" evidence="7">
    <location>
        <begin position="78"/>
        <end position="80"/>
    </location>
    <ligand>
        <name>FAD</name>
        <dbReference type="ChEBI" id="CHEBI:57692"/>
        <note>ligand shared between neighboring subunits</note>
    </ligand>
</feature>
<reference evidence="8 9" key="1">
    <citation type="journal article" date="2018" name="Sci. Rep.">
        <title>Extensive genomic diversity among Mycobacterium marinum strains revealed by whole genome sequencing.</title>
        <authorList>
            <person name="Das S."/>
            <person name="Pettersson B.M."/>
            <person name="Behra P.R."/>
            <person name="Mallick A."/>
            <person name="Cheramie M."/>
            <person name="Ramesh M."/>
            <person name="Shirreff L."/>
            <person name="DuCote T."/>
            <person name="Dasgupta S."/>
            <person name="Ennis D.G."/>
            <person name="Kirsebom L.A."/>
        </authorList>
    </citation>
    <scope>NUCLEOTIDE SEQUENCE [LARGE SCALE GENOMIC DNA]</scope>
    <source>
        <strain evidence="8 9">Davis1</strain>
    </source>
</reference>
<dbReference type="EC" id="2.1.1.148" evidence="7"/>
<keyword evidence="3 7" id="KW-0808">Transferase</keyword>
<name>A0A3E2MW57_MYCMR</name>
<keyword evidence="4 7" id="KW-0545">Nucleotide biosynthesis</keyword>
<dbReference type="GO" id="GO:0070402">
    <property type="term" value="F:NADPH binding"/>
    <property type="evidence" value="ECO:0007669"/>
    <property type="project" value="TreeGrafter"/>
</dbReference>
<dbReference type="Proteomes" id="UP000257451">
    <property type="component" value="Unassembled WGS sequence"/>
</dbReference>
<feature type="binding site" description="in other chain" evidence="7">
    <location>
        <begin position="86"/>
        <end position="90"/>
    </location>
    <ligand>
        <name>dUMP</name>
        <dbReference type="ChEBI" id="CHEBI:246422"/>
        <note>ligand shared between dimeric partners</note>
    </ligand>
</feature>
<dbReference type="InterPro" id="IPR003669">
    <property type="entry name" value="Thymidylate_synthase_ThyX"/>
</dbReference>
<keyword evidence="6 7" id="KW-0521">NADP</keyword>
<dbReference type="EMBL" id="PEDF01000080">
    <property type="protein sequence ID" value="RFZ41369.1"/>
    <property type="molecule type" value="Genomic_DNA"/>
</dbReference>
<evidence type="ECO:0000256" key="7">
    <source>
        <dbReference type="HAMAP-Rule" id="MF_01408"/>
    </source>
</evidence>
<evidence type="ECO:0000256" key="2">
    <source>
        <dbReference type="ARBA" id="ARBA00022630"/>
    </source>
</evidence>
<feature type="binding site" evidence="7">
    <location>
        <position position="86"/>
    </location>
    <ligand>
        <name>FAD</name>
        <dbReference type="ChEBI" id="CHEBI:57692"/>
        <note>ligand shared between neighboring subunits</note>
    </ligand>
</feature>
<comment type="function">
    <text evidence="7">Catalyzes the reductive methylation of 2'-deoxyuridine-5'-monophosphate (dUMP) to 2'-deoxythymidine-5'-monophosphate (dTMP) while utilizing 5,10-methylenetetrahydrofolate (mTHF) as the methyl donor, and NADPH and FADH(2) as the reductant.</text>
</comment>
<dbReference type="AlphaFoldDB" id="A0A3E2MW57"/>
<dbReference type="UniPathway" id="UPA00575"/>
<gene>
    <name evidence="8" type="primary">thyX_2</name>
    <name evidence="7" type="synonym">thyX</name>
    <name evidence="8" type="ORF">DAVIS_02638</name>
</gene>
<dbReference type="GO" id="GO:0050797">
    <property type="term" value="F:thymidylate synthase (FAD) activity"/>
    <property type="evidence" value="ECO:0007669"/>
    <property type="project" value="UniProtKB-UniRule"/>
</dbReference>
<keyword evidence="1 7" id="KW-0489">Methyltransferase</keyword>
<feature type="binding site" evidence="7">
    <location>
        <begin position="176"/>
        <end position="178"/>
    </location>
    <ligand>
        <name>FAD</name>
        <dbReference type="ChEBI" id="CHEBI:57692"/>
        <note>ligand shared between neighboring subunits</note>
    </ligand>
</feature>
<feature type="binding site" evidence="7">
    <location>
        <position position="187"/>
    </location>
    <ligand>
        <name>dUMP</name>
        <dbReference type="ChEBI" id="CHEBI:246422"/>
        <note>ligand shared between dimeric partners</note>
    </ligand>
</feature>
<feature type="binding site" description="in other chain" evidence="7">
    <location>
        <position position="160"/>
    </location>
    <ligand>
        <name>dUMP</name>
        <dbReference type="ChEBI" id="CHEBI:246422"/>
        <note>ligand shared between dimeric partners</note>
    </ligand>
</feature>
<protein>
    <recommendedName>
        <fullName evidence="7">Flavin-dependent thymidylate synthase</fullName>
        <shortName evidence="7">FDTS</shortName>
        <ecNumber evidence="7">2.1.1.148</ecNumber>
    </recommendedName>
    <alternativeName>
        <fullName evidence="7">FAD-dependent thymidylate synthase</fullName>
    </alternativeName>
    <alternativeName>
        <fullName evidence="7">Thymidylate synthase ThyX</fullName>
        <shortName evidence="7">TS</shortName>
        <shortName evidence="7">TSase</shortName>
    </alternativeName>
</protein>
<comment type="subunit">
    <text evidence="7">Homotetramer.</text>
</comment>
<keyword evidence="5 7" id="KW-0274">FAD</keyword>
<comment type="pathway">
    <text evidence="7">Pyrimidine metabolism; dTTP biosynthesis.</text>
</comment>
<evidence type="ECO:0000256" key="4">
    <source>
        <dbReference type="ARBA" id="ARBA00022727"/>
    </source>
</evidence>
<dbReference type="GO" id="GO:0006231">
    <property type="term" value="P:dTMP biosynthetic process"/>
    <property type="evidence" value="ECO:0007669"/>
    <property type="project" value="UniProtKB-UniRule"/>
</dbReference>
<proteinExistence type="inferred from homology"/>
<dbReference type="SUPFAM" id="SSF69796">
    <property type="entry name" value="Thymidylate synthase-complementing protein Thy1"/>
    <property type="match status" value="1"/>
</dbReference>
<evidence type="ECO:0000256" key="6">
    <source>
        <dbReference type="ARBA" id="ARBA00022857"/>
    </source>
</evidence>
<dbReference type="RefSeq" id="WP_117432314.1">
    <property type="nucleotide sequence ID" value="NZ_PEDF01000080.1"/>
</dbReference>